<evidence type="ECO:0000256" key="11">
    <source>
        <dbReference type="ARBA" id="ARBA00033354"/>
    </source>
</evidence>
<dbReference type="InterPro" id="IPR036451">
    <property type="entry name" value="CblAdoTrfase-like_sf"/>
</dbReference>
<dbReference type="PANTHER" id="PTHR12213">
    <property type="entry name" value="CORRINOID ADENOSYLTRANSFERASE"/>
    <property type="match status" value="1"/>
</dbReference>
<reference evidence="16" key="1">
    <citation type="submission" date="2021-01" db="EMBL/GenBank/DDBJ databases">
        <title>Genomic Encyclopedia of Type Strains, Phase IV (KMG-IV): sequencing the most valuable type-strain genomes for metagenomic binning, comparative biology and taxonomic classification.</title>
        <authorList>
            <person name="Goeker M."/>
        </authorList>
    </citation>
    <scope>NUCLEOTIDE SEQUENCE</scope>
    <source>
        <strain evidence="16">DSM 21943</strain>
    </source>
</reference>
<evidence type="ECO:0000256" key="13">
    <source>
        <dbReference type="ARBA" id="ARBA00048692"/>
    </source>
</evidence>
<evidence type="ECO:0000256" key="12">
    <source>
        <dbReference type="ARBA" id="ARBA00048555"/>
    </source>
</evidence>
<evidence type="ECO:0000256" key="9">
    <source>
        <dbReference type="ARBA" id="ARBA00031529"/>
    </source>
</evidence>
<evidence type="ECO:0000256" key="14">
    <source>
        <dbReference type="RuleBase" id="RU366026"/>
    </source>
</evidence>
<keyword evidence="7 14" id="KW-0547">Nucleotide-binding</keyword>
<dbReference type="EC" id="2.5.1.17" evidence="3 14"/>
<keyword evidence="6 14" id="KW-0808">Transferase</keyword>
<comment type="pathway">
    <text evidence="1 14">Cofactor biosynthesis; adenosylcobalamin biosynthesis; adenosylcobalamin from cob(II)yrinate a,c-diamide: step 2/7.</text>
</comment>
<comment type="caution">
    <text evidence="16">The sequence shown here is derived from an EMBL/GenBank/DDBJ whole genome shotgun (WGS) entry which is preliminary data.</text>
</comment>
<accession>A0ABS2SYC4</accession>
<comment type="similarity">
    <text evidence="2 14">Belongs to the Cob(I)alamin adenosyltransferase family.</text>
</comment>
<organism evidence="16 17">
    <name type="scientific">Shouchella xiaoxiensis</name>
    <dbReference type="NCBI Taxonomy" id="766895"/>
    <lineage>
        <taxon>Bacteria</taxon>
        <taxon>Bacillati</taxon>
        <taxon>Bacillota</taxon>
        <taxon>Bacilli</taxon>
        <taxon>Bacillales</taxon>
        <taxon>Bacillaceae</taxon>
        <taxon>Shouchella</taxon>
    </lineage>
</organism>
<evidence type="ECO:0000256" key="4">
    <source>
        <dbReference type="ARBA" id="ARBA00020963"/>
    </source>
</evidence>
<dbReference type="PANTHER" id="PTHR12213:SF0">
    <property type="entry name" value="CORRINOID ADENOSYLTRANSFERASE MMAB"/>
    <property type="match status" value="1"/>
</dbReference>
<protein>
    <recommendedName>
        <fullName evidence="4 14">Corrinoid adenosyltransferase</fullName>
        <ecNumber evidence="3 14">2.5.1.17</ecNumber>
    </recommendedName>
    <alternativeName>
        <fullName evidence="9 14">Cob(II)alamin adenosyltransferase</fullName>
    </alternativeName>
    <alternativeName>
        <fullName evidence="11 14">Cob(II)yrinic acid a,c-diamide adenosyltransferase</fullName>
    </alternativeName>
    <alternativeName>
        <fullName evidence="10 14">Cobinamide/cobalamin adenosyltransferase</fullName>
    </alternativeName>
</protein>
<keyword evidence="8 14" id="KW-0067">ATP-binding</keyword>
<dbReference type="SUPFAM" id="SSF89028">
    <property type="entry name" value="Cobalamin adenosyltransferase-like"/>
    <property type="match status" value="1"/>
</dbReference>
<dbReference type="Pfam" id="PF01923">
    <property type="entry name" value="Cob_adeno_trans"/>
    <property type="match status" value="1"/>
</dbReference>
<evidence type="ECO:0000313" key="17">
    <source>
        <dbReference type="Proteomes" id="UP001179280"/>
    </source>
</evidence>
<evidence type="ECO:0000313" key="16">
    <source>
        <dbReference type="EMBL" id="MBM7840528.1"/>
    </source>
</evidence>
<dbReference type="Proteomes" id="UP001179280">
    <property type="component" value="Unassembled WGS sequence"/>
</dbReference>
<keyword evidence="17" id="KW-1185">Reference proteome</keyword>
<name>A0ABS2SYC4_9BACI</name>
<evidence type="ECO:0000256" key="6">
    <source>
        <dbReference type="ARBA" id="ARBA00022679"/>
    </source>
</evidence>
<sequence length="182" mass="20821">MERKKKDMRYLCYPYMRESAATVDFEIRTDSLAVRIGAASALVNAFPNLKQHLIRLTEMAYHVNGSVRGNLAVTERDLEELSLLYDQYVGETKEELNQFVLPLGSNEASSLHIARSEAKKSVRALHKVSQERDVPNVLFDYIHLLANVLFVMAVYVNKQLGIAEIPFKSKSYPKKRRESEND</sequence>
<dbReference type="InterPro" id="IPR016030">
    <property type="entry name" value="CblAdoTrfase-like"/>
</dbReference>
<evidence type="ECO:0000256" key="1">
    <source>
        <dbReference type="ARBA" id="ARBA00005121"/>
    </source>
</evidence>
<evidence type="ECO:0000256" key="10">
    <source>
        <dbReference type="ARBA" id="ARBA00033334"/>
    </source>
</evidence>
<comment type="catalytic activity">
    <reaction evidence="13 14">
        <text>2 cob(II)alamin + reduced [electron-transfer flavoprotein] + 2 ATP = 2 adenosylcob(III)alamin + 2 triphosphate + oxidized [electron-transfer flavoprotein] + 3 H(+)</text>
        <dbReference type="Rhea" id="RHEA:28671"/>
        <dbReference type="Rhea" id="RHEA-COMP:10685"/>
        <dbReference type="Rhea" id="RHEA-COMP:10686"/>
        <dbReference type="ChEBI" id="CHEBI:15378"/>
        <dbReference type="ChEBI" id="CHEBI:16304"/>
        <dbReference type="ChEBI" id="CHEBI:18036"/>
        <dbReference type="ChEBI" id="CHEBI:18408"/>
        <dbReference type="ChEBI" id="CHEBI:30616"/>
        <dbReference type="ChEBI" id="CHEBI:57692"/>
        <dbReference type="ChEBI" id="CHEBI:58307"/>
        <dbReference type="EC" id="2.5.1.17"/>
    </reaction>
</comment>
<dbReference type="Gene3D" id="1.20.1200.10">
    <property type="entry name" value="Cobalamin adenosyltransferase-like"/>
    <property type="match status" value="1"/>
</dbReference>
<feature type="domain" description="Cobalamin adenosyltransferase-like" evidence="15">
    <location>
        <begin position="28"/>
        <end position="156"/>
    </location>
</feature>
<evidence type="ECO:0000256" key="7">
    <source>
        <dbReference type="ARBA" id="ARBA00022741"/>
    </source>
</evidence>
<evidence type="ECO:0000256" key="8">
    <source>
        <dbReference type="ARBA" id="ARBA00022840"/>
    </source>
</evidence>
<gene>
    <name evidence="16" type="ORF">JOC54_003820</name>
</gene>
<evidence type="ECO:0000256" key="2">
    <source>
        <dbReference type="ARBA" id="ARBA00007487"/>
    </source>
</evidence>
<evidence type="ECO:0000256" key="3">
    <source>
        <dbReference type="ARBA" id="ARBA00012454"/>
    </source>
</evidence>
<dbReference type="RefSeq" id="WP_204468167.1">
    <property type="nucleotide sequence ID" value="NZ_JAFBCV010000014.1"/>
</dbReference>
<evidence type="ECO:0000256" key="5">
    <source>
        <dbReference type="ARBA" id="ARBA00022573"/>
    </source>
</evidence>
<keyword evidence="5 14" id="KW-0169">Cobalamin biosynthesis</keyword>
<dbReference type="EMBL" id="JAFBCV010000014">
    <property type="protein sequence ID" value="MBM7840528.1"/>
    <property type="molecule type" value="Genomic_DNA"/>
</dbReference>
<evidence type="ECO:0000259" key="15">
    <source>
        <dbReference type="Pfam" id="PF01923"/>
    </source>
</evidence>
<dbReference type="InterPro" id="IPR029499">
    <property type="entry name" value="PduO-typ"/>
</dbReference>
<comment type="catalytic activity">
    <reaction evidence="12 14">
        <text>2 cob(II)yrinate a,c diamide + reduced [electron-transfer flavoprotein] + 2 ATP = 2 adenosylcob(III)yrinate a,c-diamide + 2 triphosphate + oxidized [electron-transfer flavoprotein] + 3 H(+)</text>
        <dbReference type="Rhea" id="RHEA:11528"/>
        <dbReference type="Rhea" id="RHEA-COMP:10685"/>
        <dbReference type="Rhea" id="RHEA-COMP:10686"/>
        <dbReference type="ChEBI" id="CHEBI:15378"/>
        <dbReference type="ChEBI" id="CHEBI:18036"/>
        <dbReference type="ChEBI" id="CHEBI:30616"/>
        <dbReference type="ChEBI" id="CHEBI:57692"/>
        <dbReference type="ChEBI" id="CHEBI:58307"/>
        <dbReference type="ChEBI" id="CHEBI:58503"/>
        <dbReference type="ChEBI" id="CHEBI:58537"/>
        <dbReference type="EC" id="2.5.1.17"/>
    </reaction>
</comment>
<proteinExistence type="inferred from homology"/>